<dbReference type="PANTHER" id="PTHR31286:SF167">
    <property type="entry name" value="OS09G0268800 PROTEIN"/>
    <property type="match status" value="1"/>
</dbReference>
<evidence type="ECO:0000313" key="2">
    <source>
        <dbReference type="EMBL" id="KAL0458784.1"/>
    </source>
</evidence>
<reference evidence="2" key="1">
    <citation type="submission" date="2020-06" db="EMBL/GenBank/DDBJ databases">
        <authorList>
            <person name="Li T."/>
            <person name="Hu X."/>
            <person name="Zhang T."/>
            <person name="Song X."/>
            <person name="Zhang H."/>
            <person name="Dai N."/>
            <person name="Sheng W."/>
            <person name="Hou X."/>
            <person name="Wei L."/>
        </authorList>
    </citation>
    <scope>NUCLEOTIDE SEQUENCE</scope>
    <source>
        <strain evidence="2">KEN1</strain>
        <tissue evidence="2">Leaf</tissue>
    </source>
</reference>
<sequence>MEAELKRLGRSLVLTEDEDLGAVMPAGIWHSDPDQGGFHTVGRVISHKPYNVETLKIILQSSFNPAKGMEISFIENGRFLLKFFHTIDRDRVLASGPCAFEKNLVVLANILENENPAVVDLTWCNFHVRIHTLPIRKMAPEVSCFMGRKIGRIQDLELNMGPESCGSFMRLRVAIDVMKPLPRALKLRTLGDEQIVTFTYERLPNICYMCVVLNTSPPIPGPLSPPKQSLTPLILISPQPPLLPTGVTAHETPYSLPSSSTPQSYVATPSTLINQAQVLPSVTVDSPPHPSPVPPLTVPPPKCMYTKKSHPTAAPTPDPTSSLLSKRKLLDEDLLANSSAPKKASRTERVFADISNLIFEAALQPH</sequence>
<dbReference type="Pfam" id="PF14111">
    <property type="entry name" value="DUF4283"/>
    <property type="match status" value="1"/>
</dbReference>
<comment type="caution">
    <text evidence="2">The sequence shown here is derived from an EMBL/GenBank/DDBJ whole genome shotgun (WGS) entry which is preliminary data.</text>
</comment>
<dbReference type="InterPro" id="IPR040256">
    <property type="entry name" value="At4g02000-like"/>
</dbReference>
<feature type="domain" description="DUF4283" evidence="1">
    <location>
        <begin position="41"/>
        <end position="116"/>
    </location>
</feature>
<name>A0AAW2XXN9_9LAMI</name>
<protein>
    <recommendedName>
        <fullName evidence="1">DUF4283 domain-containing protein</fullName>
    </recommendedName>
</protein>
<reference evidence="2" key="2">
    <citation type="journal article" date="2024" name="Plant">
        <title>Genomic evolution and insights into agronomic trait innovations of Sesamum species.</title>
        <authorList>
            <person name="Miao H."/>
            <person name="Wang L."/>
            <person name="Qu L."/>
            <person name="Liu H."/>
            <person name="Sun Y."/>
            <person name="Le M."/>
            <person name="Wang Q."/>
            <person name="Wei S."/>
            <person name="Zheng Y."/>
            <person name="Lin W."/>
            <person name="Duan Y."/>
            <person name="Cao H."/>
            <person name="Xiong S."/>
            <person name="Wang X."/>
            <person name="Wei L."/>
            <person name="Li C."/>
            <person name="Ma Q."/>
            <person name="Ju M."/>
            <person name="Zhao R."/>
            <person name="Li G."/>
            <person name="Mu C."/>
            <person name="Tian Q."/>
            <person name="Mei H."/>
            <person name="Zhang T."/>
            <person name="Gao T."/>
            <person name="Zhang H."/>
        </authorList>
    </citation>
    <scope>NUCLEOTIDE SEQUENCE</scope>
    <source>
        <strain evidence="2">KEN1</strain>
    </source>
</reference>
<proteinExistence type="predicted"/>
<dbReference type="EMBL" id="JACGWN010000002">
    <property type="protein sequence ID" value="KAL0458784.1"/>
    <property type="molecule type" value="Genomic_DNA"/>
</dbReference>
<dbReference type="AlphaFoldDB" id="A0AAW2XXN9"/>
<evidence type="ECO:0000259" key="1">
    <source>
        <dbReference type="Pfam" id="PF14111"/>
    </source>
</evidence>
<organism evidence="2">
    <name type="scientific">Sesamum latifolium</name>
    <dbReference type="NCBI Taxonomy" id="2727402"/>
    <lineage>
        <taxon>Eukaryota</taxon>
        <taxon>Viridiplantae</taxon>
        <taxon>Streptophyta</taxon>
        <taxon>Embryophyta</taxon>
        <taxon>Tracheophyta</taxon>
        <taxon>Spermatophyta</taxon>
        <taxon>Magnoliopsida</taxon>
        <taxon>eudicotyledons</taxon>
        <taxon>Gunneridae</taxon>
        <taxon>Pentapetalae</taxon>
        <taxon>asterids</taxon>
        <taxon>lamiids</taxon>
        <taxon>Lamiales</taxon>
        <taxon>Pedaliaceae</taxon>
        <taxon>Sesamum</taxon>
    </lineage>
</organism>
<gene>
    <name evidence="2" type="ORF">Slati_0505600</name>
</gene>
<accession>A0AAW2XXN9</accession>
<dbReference type="PANTHER" id="PTHR31286">
    <property type="entry name" value="GLYCINE-RICH CELL WALL STRUCTURAL PROTEIN 1.8-LIKE"/>
    <property type="match status" value="1"/>
</dbReference>
<dbReference type="InterPro" id="IPR025558">
    <property type="entry name" value="DUF4283"/>
</dbReference>